<evidence type="ECO:0000256" key="1">
    <source>
        <dbReference type="SAM" id="MobiDB-lite"/>
    </source>
</evidence>
<feature type="region of interest" description="Disordered" evidence="1">
    <location>
        <begin position="240"/>
        <end position="313"/>
    </location>
</feature>
<feature type="compositionally biased region" description="Polar residues" evidence="1">
    <location>
        <begin position="262"/>
        <end position="290"/>
    </location>
</feature>
<evidence type="ECO:0000259" key="2">
    <source>
        <dbReference type="PROSITE" id="PS50033"/>
    </source>
</evidence>
<dbReference type="InterPro" id="IPR029071">
    <property type="entry name" value="Ubiquitin-like_domsf"/>
</dbReference>
<dbReference type="KEGG" id="lak:106174074"/>
<dbReference type="OrthoDB" id="436606at2759"/>
<organism evidence="3 4">
    <name type="scientific">Lingula anatina</name>
    <name type="common">Brachiopod</name>
    <name type="synonym">Lingula unguis</name>
    <dbReference type="NCBI Taxonomy" id="7574"/>
    <lineage>
        <taxon>Eukaryota</taxon>
        <taxon>Metazoa</taxon>
        <taxon>Spiralia</taxon>
        <taxon>Lophotrochozoa</taxon>
        <taxon>Brachiopoda</taxon>
        <taxon>Linguliformea</taxon>
        <taxon>Lingulata</taxon>
        <taxon>Lingulida</taxon>
        <taxon>Linguloidea</taxon>
        <taxon>Lingulidae</taxon>
        <taxon>Lingula</taxon>
    </lineage>
</organism>
<dbReference type="Gene3D" id="3.10.20.90">
    <property type="entry name" value="Phosphatidylinositol 3-kinase Catalytic Subunit, Chain A, domain 1"/>
    <property type="match status" value="1"/>
</dbReference>
<dbReference type="GeneID" id="106174074"/>
<dbReference type="GO" id="GO:0005783">
    <property type="term" value="C:endoplasmic reticulum"/>
    <property type="evidence" value="ECO:0007669"/>
    <property type="project" value="TreeGrafter"/>
</dbReference>
<dbReference type="InterPro" id="IPR001012">
    <property type="entry name" value="UBX_dom"/>
</dbReference>
<dbReference type="GO" id="GO:0036503">
    <property type="term" value="P:ERAD pathway"/>
    <property type="evidence" value="ECO:0007669"/>
    <property type="project" value="TreeGrafter"/>
</dbReference>
<feature type="region of interest" description="Disordered" evidence="1">
    <location>
        <begin position="1"/>
        <end position="220"/>
    </location>
</feature>
<protein>
    <submittedName>
        <fullName evidence="4">UBX domain-containing protein 10</fullName>
    </submittedName>
</protein>
<dbReference type="SUPFAM" id="SSF54236">
    <property type="entry name" value="Ubiquitin-like"/>
    <property type="match status" value="1"/>
</dbReference>
<dbReference type="PANTHER" id="PTHR23322:SF28">
    <property type="entry name" value="UBX DOMAIN-CONTAINING PROTEIN 10"/>
    <property type="match status" value="1"/>
</dbReference>
<dbReference type="GO" id="GO:0043130">
    <property type="term" value="F:ubiquitin binding"/>
    <property type="evidence" value="ECO:0007669"/>
    <property type="project" value="TreeGrafter"/>
</dbReference>
<dbReference type="Pfam" id="PF00789">
    <property type="entry name" value="UBX"/>
    <property type="match status" value="1"/>
</dbReference>
<dbReference type="AlphaFoldDB" id="A0A1S3JLY0"/>
<dbReference type="RefSeq" id="XP_013410919.1">
    <property type="nucleotide sequence ID" value="XM_013555465.1"/>
</dbReference>
<feature type="compositionally biased region" description="Polar residues" evidence="1">
    <location>
        <begin position="93"/>
        <end position="111"/>
    </location>
</feature>
<feature type="compositionally biased region" description="Basic residues" evidence="1">
    <location>
        <begin position="129"/>
        <end position="144"/>
    </location>
</feature>
<feature type="domain" description="UBX" evidence="2">
    <location>
        <begin position="326"/>
        <end position="403"/>
    </location>
</feature>
<dbReference type="Proteomes" id="UP000085678">
    <property type="component" value="Unplaced"/>
</dbReference>
<keyword evidence="3" id="KW-1185">Reference proteome</keyword>
<dbReference type="CDD" id="cd17076">
    <property type="entry name" value="UBX_UBXN10"/>
    <property type="match status" value="1"/>
</dbReference>
<gene>
    <name evidence="4" type="primary">LOC106174074</name>
</gene>
<dbReference type="PANTHER" id="PTHR23322">
    <property type="entry name" value="FAS-ASSOCIATED PROTEIN"/>
    <property type="match status" value="1"/>
</dbReference>
<evidence type="ECO:0000313" key="3">
    <source>
        <dbReference type="Proteomes" id="UP000085678"/>
    </source>
</evidence>
<feature type="compositionally biased region" description="Polar residues" evidence="1">
    <location>
        <begin position="240"/>
        <end position="251"/>
    </location>
</feature>
<feature type="compositionally biased region" description="Polar residues" evidence="1">
    <location>
        <begin position="42"/>
        <end position="51"/>
    </location>
</feature>
<sequence length="408" mass="45028">MAEESEQFGRHSARIRHGPRPIAPTGHEVKRKISVDSIENIGKTSPFSTVSEYARVRSGSLDETGASTRPKSRRGRPEVTSNSDVLEQAGFTRASSSLSDSHSNYRPNSQGEDIGLTPSPPPHPPTSASRRKPRPTSAKYRVRRQSASEQHESQPDAMLSASPQQKASQMVPHPPYNIDGHYEDRLMSPGLPGTHGRPPSANLNRYSPLPGIGQKLSHQAPDNVTQSMTLINLNSNSNLMKQTENSNSQRSLYRPGSRENQELISSTSKQSWYSHSNNQPTDGGTENRVPQDTPCHTPELSDTAAYDSESPRKLEREILLPPEPGEGEECITLAVKLLSGRRAMRNFHPEDMLQSVLNFAEVQDGLDLSGYMLVSNSVPPQKFPDLSRTIAESHLENRTALLLHRGDQ</sequence>
<accession>A0A1S3JLY0</accession>
<dbReference type="InterPro" id="IPR050730">
    <property type="entry name" value="UBX_domain-protein"/>
</dbReference>
<dbReference type="InParanoid" id="A0A1S3JLY0"/>
<evidence type="ECO:0000313" key="4">
    <source>
        <dbReference type="RefSeq" id="XP_013410919.1"/>
    </source>
</evidence>
<name>A0A1S3JLY0_LINAN</name>
<reference evidence="4" key="1">
    <citation type="submission" date="2025-08" db="UniProtKB">
        <authorList>
            <consortium name="RefSeq"/>
        </authorList>
    </citation>
    <scope>IDENTIFICATION</scope>
    <source>
        <tissue evidence="4">Gonads</tissue>
    </source>
</reference>
<dbReference type="PROSITE" id="PS50033">
    <property type="entry name" value="UBX"/>
    <property type="match status" value="1"/>
</dbReference>
<proteinExistence type="predicted"/>